<reference evidence="3 4" key="1">
    <citation type="submission" date="2020-03" db="EMBL/GenBank/DDBJ databases">
        <authorList>
            <person name="Kim M.K."/>
        </authorList>
    </citation>
    <scope>NUCLEOTIDE SEQUENCE [LARGE SCALE GENOMIC DNA]</scope>
    <source>
        <strain evidence="3 4">BT328</strain>
    </source>
</reference>
<keyword evidence="4" id="KW-1185">Reference proteome</keyword>
<name>A0A6G9AZL7_9BACT</name>
<dbReference type="AlphaFoldDB" id="A0A6G9AZL7"/>
<dbReference type="InterPro" id="IPR045951">
    <property type="entry name" value="DUF6371"/>
</dbReference>
<gene>
    <name evidence="3" type="ORF">G8759_02275</name>
</gene>
<proteinExistence type="predicted"/>
<evidence type="ECO:0000313" key="3">
    <source>
        <dbReference type="EMBL" id="QIP17633.1"/>
    </source>
</evidence>
<dbReference type="InterPro" id="IPR047731">
    <property type="entry name" value="Zinc_ribbon_put"/>
</dbReference>
<organism evidence="3 4">
    <name type="scientific">Spirosoma aureum</name>
    <dbReference type="NCBI Taxonomy" id="2692134"/>
    <lineage>
        <taxon>Bacteria</taxon>
        <taxon>Pseudomonadati</taxon>
        <taxon>Bacteroidota</taxon>
        <taxon>Cytophagia</taxon>
        <taxon>Cytophagales</taxon>
        <taxon>Cytophagaceae</taxon>
        <taxon>Spirosoma</taxon>
    </lineage>
</organism>
<dbReference type="Proteomes" id="UP000501802">
    <property type="component" value="Chromosome"/>
</dbReference>
<evidence type="ECO:0000259" key="2">
    <source>
        <dbReference type="Pfam" id="PF21957"/>
    </source>
</evidence>
<dbReference type="NCBIfam" id="NF040506">
    <property type="entry name" value="PG0870_Nterm"/>
    <property type="match status" value="1"/>
</dbReference>
<dbReference type="KEGG" id="spib:G8759_02275"/>
<accession>A0A6G9AZL7</accession>
<dbReference type="Pfam" id="PF19898">
    <property type="entry name" value="DUF6371"/>
    <property type="match status" value="1"/>
</dbReference>
<feature type="domain" description="Zinc beta-ribbon finger putative" evidence="2">
    <location>
        <begin position="6"/>
        <end position="64"/>
    </location>
</feature>
<evidence type="ECO:0000259" key="1">
    <source>
        <dbReference type="Pfam" id="PF19898"/>
    </source>
</evidence>
<sequence>MDARSYRYHLPPKAIKSDCPACGPRHRRTLSRYVDRLTGEPLPDIYGRCDRETNCGYHLNPYHKEASGLSYFEQMKARNSLSPIPKIWFKQAAKKKFEGGSKQHIVTWLIQQQGATLDQAERVAAFLFDLPETRPVSQVTSQNQLCTIPEEVLEQSLTKYERNQFAWLLRRHFGDQVADDLLKRFQIGTSSRWPGACVFWFIDELNRIRGGQIKLFDETFHTVKYIIKEGEKRSRTSWVHSAYARRCDQQNRPYPAWLTAYLDERNQVQKSPCLFGLPQLLTAPLHQPVAIVEAPKTAVICTPYFPGFVWLAVGALSYLNAERLAPLRGRKIELFPDLSPDGSAFERWNRVAGELLAQGFHITVSTYLEDNATDDEKMAGADLADFLLEPWQGGTPN</sequence>
<evidence type="ECO:0000313" key="4">
    <source>
        <dbReference type="Proteomes" id="UP000501802"/>
    </source>
</evidence>
<dbReference type="EMBL" id="CP050063">
    <property type="protein sequence ID" value="QIP17633.1"/>
    <property type="molecule type" value="Genomic_DNA"/>
</dbReference>
<protein>
    <submittedName>
        <fullName evidence="3">Uncharacterized protein</fullName>
    </submittedName>
</protein>
<dbReference type="Pfam" id="PF21957">
    <property type="entry name" value="Zn_ribbon_16"/>
    <property type="match status" value="1"/>
</dbReference>
<feature type="domain" description="DUF6371" evidence="1">
    <location>
        <begin position="163"/>
        <end position="338"/>
    </location>
</feature>